<dbReference type="Pfam" id="PF08241">
    <property type="entry name" value="Methyltransf_11"/>
    <property type="match status" value="1"/>
</dbReference>
<dbReference type="RefSeq" id="WP_212643364.1">
    <property type="nucleotide sequence ID" value="NZ_CP074132.1"/>
</dbReference>
<dbReference type="SUPFAM" id="SSF53335">
    <property type="entry name" value="S-adenosyl-L-methionine-dependent methyltransferases"/>
    <property type="match status" value="1"/>
</dbReference>
<keyword evidence="3" id="KW-1185">Reference proteome</keyword>
<dbReference type="Gene3D" id="3.40.50.150">
    <property type="entry name" value="Vaccinia Virus protein VP39"/>
    <property type="match status" value="1"/>
</dbReference>
<sequence>MPENASPPRSTPNPKLYSHRNLQRYRRLVVGLSHRLAWKVDNTAIAALYARHLAASHLEVGPADGHFLVNAPDPVGPDGVPLSPRLRQIHLLDLHAAPLERCARLLGERAQVSTHQHDVLSRPWPLTDEAVGSVAMFHVLHCVEGASLFAKHTPFSEIARVLAPGGVFIGSTLLGLEDPFTRNNWLARRLQRVYNKAEPTVLNNHGDRFVELRHMLSLHFTDVQVSVMGAAGVWVAKGPRR</sequence>
<organism evidence="2 3">
    <name type="scientific">Nocardiopsis akebiae</name>
    <dbReference type="NCBI Taxonomy" id="2831968"/>
    <lineage>
        <taxon>Bacteria</taxon>
        <taxon>Bacillati</taxon>
        <taxon>Actinomycetota</taxon>
        <taxon>Actinomycetes</taxon>
        <taxon>Streptosporangiales</taxon>
        <taxon>Nocardiopsidaceae</taxon>
        <taxon>Nocardiopsis</taxon>
    </lineage>
</organism>
<keyword evidence="2" id="KW-0808">Transferase</keyword>
<dbReference type="InterPro" id="IPR029063">
    <property type="entry name" value="SAM-dependent_MTases_sf"/>
</dbReference>
<reference evidence="3" key="1">
    <citation type="submission" date="2021-05" db="EMBL/GenBank/DDBJ databases">
        <title>Direct Submission.</title>
        <authorList>
            <person name="Li K."/>
            <person name="Gao J."/>
        </authorList>
    </citation>
    <scope>NUCLEOTIDE SEQUENCE [LARGE SCALE GENOMIC DNA]</scope>
    <source>
        <strain evidence="3">HDS12</strain>
    </source>
</reference>
<dbReference type="EMBL" id="CP074132">
    <property type="protein sequence ID" value="QUX30613.1"/>
    <property type="molecule type" value="Genomic_DNA"/>
</dbReference>
<evidence type="ECO:0000313" key="2">
    <source>
        <dbReference type="EMBL" id="QUX30613.1"/>
    </source>
</evidence>
<accession>A0ABX8CC69</accession>
<dbReference type="Proteomes" id="UP000678016">
    <property type="component" value="Chromosome"/>
</dbReference>
<dbReference type="GO" id="GO:0032259">
    <property type="term" value="P:methylation"/>
    <property type="evidence" value="ECO:0007669"/>
    <property type="project" value="UniProtKB-KW"/>
</dbReference>
<dbReference type="InterPro" id="IPR013216">
    <property type="entry name" value="Methyltransf_11"/>
</dbReference>
<keyword evidence="2" id="KW-0489">Methyltransferase</keyword>
<dbReference type="GO" id="GO:0008168">
    <property type="term" value="F:methyltransferase activity"/>
    <property type="evidence" value="ECO:0007669"/>
    <property type="project" value="UniProtKB-KW"/>
</dbReference>
<evidence type="ECO:0000259" key="1">
    <source>
        <dbReference type="Pfam" id="PF08241"/>
    </source>
</evidence>
<proteinExistence type="predicted"/>
<feature type="domain" description="Methyltransferase type 11" evidence="1">
    <location>
        <begin position="85"/>
        <end position="169"/>
    </location>
</feature>
<evidence type="ECO:0000313" key="3">
    <source>
        <dbReference type="Proteomes" id="UP000678016"/>
    </source>
</evidence>
<protein>
    <submittedName>
        <fullName evidence="2">Methyltransferase domain-containing protein</fullName>
    </submittedName>
</protein>
<gene>
    <name evidence="2" type="ORF">KGD83_08945</name>
</gene>
<name>A0ABX8CC69_9ACTN</name>